<organism evidence="2 3">
    <name type="scientific">Trichostrongylus colubriformis</name>
    <name type="common">Black scour worm</name>
    <dbReference type="NCBI Taxonomy" id="6319"/>
    <lineage>
        <taxon>Eukaryota</taxon>
        <taxon>Metazoa</taxon>
        <taxon>Ecdysozoa</taxon>
        <taxon>Nematoda</taxon>
        <taxon>Chromadorea</taxon>
        <taxon>Rhabditida</taxon>
        <taxon>Rhabditina</taxon>
        <taxon>Rhabditomorpha</taxon>
        <taxon>Strongyloidea</taxon>
        <taxon>Trichostrongylidae</taxon>
        <taxon>Trichostrongylus</taxon>
    </lineage>
</organism>
<feature type="signal peptide" evidence="1">
    <location>
        <begin position="1"/>
        <end position="20"/>
    </location>
</feature>
<gene>
    <name evidence="2" type="ORF">GCK32_001597</name>
</gene>
<dbReference type="AlphaFoldDB" id="A0AAN8G530"/>
<reference evidence="2 3" key="1">
    <citation type="submission" date="2019-10" db="EMBL/GenBank/DDBJ databases">
        <title>Assembly and Annotation for the nematode Trichostrongylus colubriformis.</title>
        <authorList>
            <person name="Martin J."/>
        </authorList>
    </citation>
    <scope>NUCLEOTIDE SEQUENCE [LARGE SCALE GENOMIC DNA]</scope>
    <source>
        <strain evidence="2">G859</strain>
        <tissue evidence="2">Whole worm</tissue>
    </source>
</reference>
<sequence length="118" mass="12887">MPQITMLLFFLLGALAVADGIKCIYGADNGWKGWHPKIFQGNEAIKYCLNITMPVDVGNSTLFLSDVFDRCKEDGCVTDNKGRTACCCSYDLCNSSHSFIPLLLVPLLSVFTTGHFGA</sequence>
<keyword evidence="3" id="KW-1185">Reference proteome</keyword>
<dbReference type="Proteomes" id="UP001331761">
    <property type="component" value="Unassembled WGS sequence"/>
</dbReference>
<keyword evidence="1" id="KW-0732">Signal</keyword>
<dbReference type="EMBL" id="WIXE01006734">
    <property type="protein sequence ID" value="KAK5981028.1"/>
    <property type="molecule type" value="Genomic_DNA"/>
</dbReference>
<feature type="chain" id="PRO_5042875686" evidence="1">
    <location>
        <begin position="21"/>
        <end position="118"/>
    </location>
</feature>
<name>A0AAN8G530_TRICO</name>
<evidence type="ECO:0000313" key="3">
    <source>
        <dbReference type="Proteomes" id="UP001331761"/>
    </source>
</evidence>
<evidence type="ECO:0000313" key="2">
    <source>
        <dbReference type="EMBL" id="KAK5981028.1"/>
    </source>
</evidence>
<protein>
    <submittedName>
        <fullName evidence="2">Uncharacterized protein</fullName>
    </submittedName>
</protein>
<accession>A0AAN8G530</accession>
<comment type="caution">
    <text evidence="2">The sequence shown here is derived from an EMBL/GenBank/DDBJ whole genome shotgun (WGS) entry which is preliminary data.</text>
</comment>
<evidence type="ECO:0000256" key="1">
    <source>
        <dbReference type="SAM" id="SignalP"/>
    </source>
</evidence>
<proteinExistence type="predicted"/>